<dbReference type="PANTHER" id="PTHR10037">
    <property type="entry name" value="VOLTAGE-GATED CATION CHANNEL CALCIUM AND SODIUM"/>
    <property type="match status" value="1"/>
</dbReference>
<keyword evidence="10" id="KW-1185">Reference proteome</keyword>
<dbReference type="InterPro" id="IPR011992">
    <property type="entry name" value="EF-hand-dom_pair"/>
</dbReference>
<dbReference type="SUPFAM" id="SSF47473">
    <property type="entry name" value="EF-hand"/>
    <property type="match status" value="1"/>
</dbReference>
<proteinExistence type="predicted"/>
<evidence type="ECO:0000256" key="4">
    <source>
        <dbReference type="ARBA" id="ARBA00022989"/>
    </source>
</evidence>
<evidence type="ECO:0000256" key="6">
    <source>
        <dbReference type="SAM" id="MobiDB-lite"/>
    </source>
</evidence>
<feature type="region of interest" description="Disordered" evidence="6">
    <location>
        <begin position="87"/>
        <end position="171"/>
    </location>
</feature>
<reference evidence="9" key="1">
    <citation type="submission" date="2023-10" db="EMBL/GenBank/DDBJ databases">
        <authorList>
            <person name="Chen Y."/>
            <person name="Shah S."/>
            <person name="Dougan E. K."/>
            <person name="Thang M."/>
            <person name="Chan C."/>
        </authorList>
    </citation>
    <scope>NUCLEOTIDE SEQUENCE [LARGE SCALE GENOMIC DNA]</scope>
</reference>
<keyword evidence="3" id="KW-0106">Calcium</keyword>
<evidence type="ECO:0000256" key="2">
    <source>
        <dbReference type="ARBA" id="ARBA00022692"/>
    </source>
</evidence>
<evidence type="ECO:0000259" key="8">
    <source>
        <dbReference type="PROSITE" id="PS50222"/>
    </source>
</evidence>
<feature type="domain" description="EF-hand" evidence="8">
    <location>
        <begin position="540"/>
        <end position="575"/>
    </location>
</feature>
<comment type="subcellular location">
    <subcellularLocation>
        <location evidence="1">Membrane</location>
        <topology evidence="1">Multi-pass membrane protein</topology>
    </subcellularLocation>
</comment>
<dbReference type="EMBL" id="CAUYUJ010016602">
    <property type="protein sequence ID" value="CAK0867025.1"/>
    <property type="molecule type" value="Genomic_DNA"/>
</dbReference>
<dbReference type="PROSITE" id="PS50222">
    <property type="entry name" value="EF_HAND_2"/>
    <property type="match status" value="2"/>
</dbReference>
<feature type="transmembrane region" description="Helical" evidence="7">
    <location>
        <begin position="303"/>
        <end position="321"/>
    </location>
</feature>
<comment type="caution">
    <text evidence="9">The sequence shown here is derived from an EMBL/GenBank/DDBJ whole genome shotgun (WGS) entry which is preliminary data.</text>
</comment>
<evidence type="ECO:0000256" key="7">
    <source>
        <dbReference type="SAM" id="Phobius"/>
    </source>
</evidence>
<keyword evidence="5 7" id="KW-0472">Membrane</keyword>
<name>A0ABN9V2S4_9DINO</name>
<dbReference type="Proteomes" id="UP001189429">
    <property type="component" value="Unassembled WGS sequence"/>
</dbReference>
<keyword evidence="2 7" id="KW-0812">Transmembrane</keyword>
<feature type="transmembrane region" description="Helical" evidence="7">
    <location>
        <begin position="236"/>
        <end position="254"/>
    </location>
</feature>
<accession>A0ABN9V2S4</accession>
<feature type="transmembrane region" description="Helical" evidence="7">
    <location>
        <begin position="447"/>
        <end position="472"/>
    </location>
</feature>
<evidence type="ECO:0000256" key="3">
    <source>
        <dbReference type="ARBA" id="ARBA00022837"/>
    </source>
</evidence>
<dbReference type="InterPro" id="IPR027359">
    <property type="entry name" value="Volt_channel_dom_sf"/>
</dbReference>
<evidence type="ECO:0000256" key="1">
    <source>
        <dbReference type="ARBA" id="ARBA00004141"/>
    </source>
</evidence>
<organism evidence="9 10">
    <name type="scientific">Prorocentrum cordatum</name>
    <dbReference type="NCBI Taxonomy" id="2364126"/>
    <lineage>
        <taxon>Eukaryota</taxon>
        <taxon>Sar</taxon>
        <taxon>Alveolata</taxon>
        <taxon>Dinophyceae</taxon>
        <taxon>Prorocentrales</taxon>
        <taxon>Prorocentraceae</taxon>
        <taxon>Prorocentrum</taxon>
    </lineage>
</organism>
<sequence length="610" mass="68512">AQRDPDFSASAALGVSPIFRHPFRKAVGVGMGPDVQSELAEWMKRVESKLDGVATALDWQRIAKPVEGLAPLAGGLARGANFERGSSSLFDKERSGTLERGSSSLFDMTPSGPVAAAVPQDSPRSRGGQRGTQPPDASGRSCEKEAARVGTPRSQGHEPPSPSSPCEDCSFDEDQITHDRKRGSKQDGTESWSSNGSLFRKVSRRLTKVSREQELMKRMKSEEFDSELGKHVKSRWFDCMVTLAIVLNSLVIGVEVQLRATSNTTPEWFDDIEIVFTMVFTVEIIMRLFVYRSRFLTDSDERWWNVFDLILIVAAWVDLLLNHSNAESGALFSKIGRLVRMFRIIRVIRTVRFISQLRVLLLMIMGTLQSLFWLLVILLGMIYAFSIILTQGATDYLHSLDNQVPTDHEDVSLLFGSLFQTMYTLFQCMSGGINWGVASNLMSGPGWVMQTVLVVFMFFTLFSVVNVVNGLFVDSAIELAKNDRMVAVQKQRLDDRAKETQLLDLLKVMDSNRDNIVTFEEFEESLKQEEIIDYFSALRVDIEDAKQFFVLLDLQGSGSVDIVQFVTGMERLRGEARSADLHIVLQQNRMVMTMLSKLVRILDDSTEVSY</sequence>
<dbReference type="InterPro" id="IPR005821">
    <property type="entry name" value="Ion_trans_dom"/>
</dbReference>
<gene>
    <name evidence="9" type="ORF">PCOR1329_LOCUS54055</name>
</gene>
<feature type="transmembrane region" description="Helical" evidence="7">
    <location>
        <begin position="371"/>
        <end position="393"/>
    </location>
</feature>
<dbReference type="PANTHER" id="PTHR10037:SF62">
    <property type="entry name" value="SODIUM CHANNEL PROTEIN 60E"/>
    <property type="match status" value="1"/>
</dbReference>
<protein>
    <recommendedName>
        <fullName evidence="8">EF-hand domain-containing protein</fullName>
    </recommendedName>
</protein>
<dbReference type="PROSITE" id="PS00018">
    <property type="entry name" value="EF_HAND_1"/>
    <property type="match status" value="1"/>
</dbReference>
<dbReference type="SUPFAM" id="SSF81324">
    <property type="entry name" value="Voltage-gated potassium channels"/>
    <property type="match status" value="1"/>
</dbReference>
<keyword evidence="4 7" id="KW-1133">Transmembrane helix</keyword>
<dbReference type="Gene3D" id="1.10.287.70">
    <property type="match status" value="1"/>
</dbReference>
<evidence type="ECO:0000313" key="10">
    <source>
        <dbReference type="Proteomes" id="UP001189429"/>
    </source>
</evidence>
<dbReference type="Pfam" id="PF00520">
    <property type="entry name" value="Ion_trans"/>
    <property type="match status" value="1"/>
</dbReference>
<dbReference type="InterPro" id="IPR043203">
    <property type="entry name" value="VGCC_Ca_Na"/>
</dbReference>
<feature type="transmembrane region" description="Helical" evidence="7">
    <location>
        <begin position="413"/>
        <end position="435"/>
    </location>
</feature>
<dbReference type="InterPro" id="IPR018247">
    <property type="entry name" value="EF_Hand_1_Ca_BS"/>
</dbReference>
<dbReference type="InterPro" id="IPR002048">
    <property type="entry name" value="EF_hand_dom"/>
</dbReference>
<evidence type="ECO:0000256" key="5">
    <source>
        <dbReference type="ARBA" id="ARBA00023136"/>
    </source>
</evidence>
<feature type="non-terminal residue" evidence="9">
    <location>
        <position position="1"/>
    </location>
</feature>
<feature type="transmembrane region" description="Helical" evidence="7">
    <location>
        <begin position="274"/>
        <end position="291"/>
    </location>
</feature>
<dbReference type="Gene3D" id="1.20.120.350">
    <property type="entry name" value="Voltage-gated potassium channels. Chain C"/>
    <property type="match status" value="1"/>
</dbReference>
<evidence type="ECO:0000313" key="9">
    <source>
        <dbReference type="EMBL" id="CAK0867025.1"/>
    </source>
</evidence>
<dbReference type="Gene3D" id="1.10.238.10">
    <property type="entry name" value="EF-hand"/>
    <property type="match status" value="1"/>
</dbReference>
<feature type="domain" description="EF-hand" evidence="8">
    <location>
        <begin position="497"/>
        <end position="532"/>
    </location>
</feature>